<dbReference type="PANTHER" id="PTHR30055:SF200">
    <property type="entry name" value="HTH-TYPE TRANSCRIPTIONAL REPRESSOR BDCR"/>
    <property type="match status" value="1"/>
</dbReference>
<evidence type="ECO:0000313" key="5">
    <source>
        <dbReference type="EMBL" id="TKR26649.1"/>
    </source>
</evidence>
<evidence type="ECO:0000256" key="1">
    <source>
        <dbReference type="ARBA" id="ARBA00023125"/>
    </source>
</evidence>
<dbReference type="PROSITE" id="PS50977">
    <property type="entry name" value="HTH_TETR_2"/>
    <property type="match status" value="1"/>
</dbReference>
<dbReference type="SUPFAM" id="SSF48498">
    <property type="entry name" value="Tetracyclin repressor-like, C-terminal domain"/>
    <property type="match status" value="1"/>
</dbReference>
<dbReference type="GO" id="GO:0003700">
    <property type="term" value="F:DNA-binding transcription factor activity"/>
    <property type="evidence" value="ECO:0007669"/>
    <property type="project" value="TreeGrafter"/>
</dbReference>
<dbReference type="EMBL" id="SZYE01000019">
    <property type="protein sequence ID" value="TKR26649.1"/>
    <property type="molecule type" value="Genomic_DNA"/>
</dbReference>
<feature type="domain" description="HTH tetR-type" evidence="4">
    <location>
        <begin position="29"/>
        <end position="89"/>
    </location>
</feature>
<dbReference type="InterPro" id="IPR050109">
    <property type="entry name" value="HTH-type_TetR-like_transc_reg"/>
</dbReference>
<dbReference type="GO" id="GO:0000976">
    <property type="term" value="F:transcription cis-regulatory region binding"/>
    <property type="evidence" value="ECO:0007669"/>
    <property type="project" value="TreeGrafter"/>
</dbReference>
<dbReference type="Pfam" id="PF00440">
    <property type="entry name" value="TetR_N"/>
    <property type="match status" value="1"/>
</dbReference>
<dbReference type="Proteomes" id="UP000308121">
    <property type="component" value="Unassembled WGS sequence"/>
</dbReference>
<dbReference type="Gene3D" id="1.10.357.10">
    <property type="entry name" value="Tetracycline Repressor, domain 2"/>
    <property type="match status" value="1"/>
</dbReference>
<dbReference type="InterPro" id="IPR009057">
    <property type="entry name" value="Homeodomain-like_sf"/>
</dbReference>
<dbReference type="PRINTS" id="PR00455">
    <property type="entry name" value="HTHTETR"/>
</dbReference>
<dbReference type="RefSeq" id="WP_154728495.1">
    <property type="nucleotide sequence ID" value="NZ_SZYE01000019.1"/>
</dbReference>
<dbReference type="InterPro" id="IPR001647">
    <property type="entry name" value="HTH_TetR"/>
</dbReference>
<name>A0A7Z8K0T8_9CELL</name>
<evidence type="ECO:0000256" key="2">
    <source>
        <dbReference type="PROSITE-ProRule" id="PRU00335"/>
    </source>
</evidence>
<dbReference type="SUPFAM" id="SSF46689">
    <property type="entry name" value="Homeodomain-like"/>
    <property type="match status" value="1"/>
</dbReference>
<reference evidence="5 6" key="1">
    <citation type="submission" date="2019-05" db="EMBL/GenBank/DDBJ databases">
        <title>Genome sequence of Cellulomonas hominis strain CS1.</title>
        <authorList>
            <person name="Belmont J."/>
            <person name="Maclea K.S."/>
        </authorList>
    </citation>
    <scope>NUCLEOTIDE SEQUENCE [LARGE SCALE GENOMIC DNA]</scope>
    <source>
        <strain evidence="5 6">CS1</strain>
    </source>
</reference>
<dbReference type="PANTHER" id="PTHR30055">
    <property type="entry name" value="HTH-TYPE TRANSCRIPTIONAL REGULATOR RUTR"/>
    <property type="match status" value="1"/>
</dbReference>
<keyword evidence="1 2" id="KW-0238">DNA-binding</keyword>
<gene>
    <name evidence="5" type="ORF">FA014_04415</name>
</gene>
<accession>A0A7Z8K0T8</accession>
<proteinExistence type="predicted"/>
<comment type="caution">
    <text evidence="5">The sequence shown here is derived from an EMBL/GenBank/DDBJ whole genome shotgun (WGS) entry which is preliminary data.</text>
</comment>
<dbReference type="AlphaFoldDB" id="A0A7Z8K0T8"/>
<dbReference type="OrthoDB" id="3196926at2"/>
<dbReference type="InterPro" id="IPR036271">
    <property type="entry name" value="Tet_transcr_reg_TetR-rel_C_sf"/>
</dbReference>
<feature type="region of interest" description="Disordered" evidence="3">
    <location>
        <begin position="1"/>
        <end position="25"/>
    </location>
</feature>
<feature type="DNA-binding region" description="H-T-H motif" evidence="2">
    <location>
        <begin position="52"/>
        <end position="71"/>
    </location>
</feature>
<organism evidence="5 6">
    <name type="scientific">Cellulomonas hominis</name>
    <dbReference type="NCBI Taxonomy" id="156981"/>
    <lineage>
        <taxon>Bacteria</taxon>
        <taxon>Bacillati</taxon>
        <taxon>Actinomycetota</taxon>
        <taxon>Actinomycetes</taxon>
        <taxon>Micrococcales</taxon>
        <taxon>Cellulomonadaceae</taxon>
        <taxon>Cellulomonas</taxon>
    </lineage>
</organism>
<evidence type="ECO:0000259" key="4">
    <source>
        <dbReference type="PROSITE" id="PS50977"/>
    </source>
</evidence>
<evidence type="ECO:0000256" key="3">
    <source>
        <dbReference type="SAM" id="MobiDB-lite"/>
    </source>
</evidence>
<protein>
    <submittedName>
        <fullName evidence="5">TetR/AcrR family transcriptional regulator</fullName>
    </submittedName>
</protein>
<evidence type="ECO:0000313" key="6">
    <source>
        <dbReference type="Proteomes" id="UP000308121"/>
    </source>
</evidence>
<sequence>MTPPARTAPAPAAPTAAATTPAPAARPASPVAARILDAAGRLFYADGIRAVSADRVIAEAGVSKVTFYRHFPTKDALVVAWLSAVAAAERAALDALRAAHPDDAGAVLRGYAEGLGTESCRPGFRGCPFINAAAEYADPDHPVRTVVAEHRRWMVGTAADLLADLGLLDPVGAAEELVVLRDGAMVAGYVGGAERAAAVAATLRHAGAAVVAAHRGPGTTPAA</sequence>